<organism evidence="4 5">
    <name type="scientific">Vibrio fortis</name>
    <dbReference type="NCBI Taxonomy" id="212667"/>
    <lineage>
        <taxon>Bacteria</taxon>
        <taxon>Pseudomonadati</taxon>
        <taxon>Pseudomonadota</taxon>
        <taxon>Gammaproteobacteria</taxon>
        <taxon>Vibrionales</taxon>
        <taxon>Vibrionaceae</taxon>
        <taxon>Vibrio</taxon>
    </lineage>
</organism>
<evidence type="ECO:0000256" key="1">
    <source>
        <dbReference type="SAM" id="Phobius"/>
    </source>
</evidence>
<dbReference type="EMBL" id="JFFR01000004">
    <property type="protein sequence ID" value="KDN29647.1"/>
    <property type="molecule type" value="Genomic_DNA"/>
</dbReference>
<keyword evidence="1" id="KW-0472">Membrane</keyword>
<dbReference type="Proteomes" id="UP000326789">
    <property type="component" value="Unassembled WGS sequence"/>
</dbReference>
<keyword evidence="1" id="KW-0812">Transmembrane</keyword>
<dbReference type="RefSeq" id="WP_032549872.1">
    <property type="nucleotide sequence ID" value="NZ_AP025487.1"/>
</dbReference>
<name>A0A066UUS0_9VIBR</name>
<sequence>MFELIFVLIFVATLLVTGITFMTVLAATGLALVVMVVLGMVGAVLKILPWLIVIAIGIWFFKNVVNSSNPRRY</sequence>
<evidence type="ECO:0000313" key="3">
    <source>
        <dbReference type="EMBL" id="KAB0302345.1"/>
    </source>
</evidence>
<evidence type="ECO:0000313" key="4">
    <source>
        <dbReference type="EMBL" id="KDN29647.1"/>
    </source>
</evidence>
<reference evidence="2 7" key="3">
    <citation type="submission" date="2019-09" db="EMBL/GenBank/DDBJ databases">
        <title>Whole genome sequence of Vibrio fortis.</title>
        <authorList>
            <person name="Das S.K."/>
        </authorList>
    </citation>
    <scope>NUCLEOTIDE SEQUENCE [LARGE SCALE GENOMIC DNA]</scope>
    <source>
        <strain evidence="2 7">AN60</strain>
    </source>
</reference>
<keyword evidence="5" id="KW-1185">Reference proteome</keyword>
<dbReference type="AlphaFoldDB" id="A0A066UUS0"/>
<feature type="transmembrane region" description="Helical" evidence="1">
    <location>
        <begin position="36"/>
        <end position="61"/>
    </location>
</feature>
<accession>A0A066UUS0</accession>
<dbReference type="NCBIfam" id="TIGR02975">
    <property type="entry name" value="phageshock_pspG"/>
    <property type="match status" value="1"/>
</dbReference>
<dbReference type="InterPro" id="IPR014318">
    <property type="entry name" value="Phageshock_PspG"/>
</dbReference>
<gene>
    <name evidence="2" type="primary">pspG</name>
    <name evidence="2" type="ORF">F2P58_21730</name>
    <name evidence="3" type="ORF">F2Z80_15055</name>
    <name evidence="4" type="ORF">VFDL14_23095</name>
</gene>
<proteinExistence type="predicted"/>
<keyword evidence="1" id="KW-1133">Transmembrane helix</keyword>
<evidence type="ECO:0000313" key="5">
    <source>
        <dbReference type="Proteomes" id="UP000027219"/>
    </source>
</evidence>
<dbReference type="Pfam" id="PF09583">
    <property type="entry name" value="Phageshock_PspG"/>
    <property type="match status" value="1"/>
</dbReference>
<dbReference type="EMBL" id="VWSE01000009">
    <property type="protein sequence ID" value="KAB0285726.1"/>
    <property type="molecule type" value="Genomic_DNA"/>
</dbReference>
<evidence type="ECO:0000313" key="7">
    <source>
        <dbReference type="Proteomes" id="UP000326789"/>
    </source>
</evidence>
<reference evidence="4 5" key="1">
    <citation type="submission" date="2014-02" db="EMBL/GenBank/DDBJ databases">
        <title>Vibrio fortis Dalian14 Genome Sequencing.</title>
        <authorList>
            <person name="Wang Y."/>
            <person name="Song L."/>
            <person name="Liu G."/>
            <person name="Ding J."/>
        </authorList>
    </citation>
    <scope>NUCLEOTIDE SEQUENCE [LARGE SCALE GENOMIC DNA]</scope>
    <source>
        <strain evidence="4 5">Dalian14</strain>
    </source>
</reference>
<protein>
    <submittedName>
        <fullName evidence="2">Envelope stress response protein PspG</fullName>
    </submittedName>
    <submittedName>
        <fullName evidence="4">Phage-shock protein</fullName>
    </submittedName>
</protein>
<dbReference type="Proteomes" id="UP000027219">
    <property type="component" value="Unassembled WGS sequence"/>
</dbReference>
<reference evidence="3 6" key="2">
    <citation type="submission" date="2019-09" db="EMBL/GenBank/DDBJ databases">
        <title>Vibrio Fortis S7-72.</title>
        <authorList>
            <person name="Das S.K."/>
        </authorList>
    </citation>
    <scope>NUCLEOTIDE SEQUENCE [LARGE SCALE GENOMIC DNA]</scope>
    <source>
        <strain evidence="3 6">S7-72</strain>
    </source>
</reference>
<evidence type="ECO:0000313" key="6">
    <source>
        <dbReference type="Proteomes" id="UP000326687"/>
    </source>
</evidence>
<comment type="caution">
    <text evidence="4">The sequence shown here is derived from an EMBL/GenBank/DDBJ whole genome shotgun (WGS) entry which is preliminary data.</text>
</comment>
<dbReference type="Proteomes" id="UP000326687">
    <property type="component" value="Unassembled WGS sequence"/>
</dbReference>
<evidence type="ECO:0000313" key="2">
    <source>
        <dbReference type="EMBL" id="KAB0285726.1"/>
    </source>
</evidence>
<dbReference type="STRING" id="212667.VFDL14_23095"/>
<dbReference type="EMBL" id="VXDD01000002">
    <property type="protein sequence ID" value="KAB0302345.1"/>
    <property type="molecule type" value="Genomic_DNA"/>
</dbReference>